<feature type="domain" description="Aldehyde dehydrogenase" evidence="4">
    <location>
        <begin position="87"/>
        <end position="383"/>
    </location>
</feature>
<evidence type="ECO:0000259" key="4">
    <source>
        <dbReference type="Pfam" id="PF00171"/>
    </source>
</evidence>
<dbReference type="SUPFAM" id="SSF53720">
    <property type="entry name" value="ALDH-like"/>
    <property type="match status" value="1"/>
</dbReference>
<keyword evidence="3" id="KW-0520">NAD</keyword>
<name>E6U9T2_ETHHY</name>
<dbReference type="KEGG" id="eha:Ethha_0625"/>
<evidence type="ECO:0000313" key="6">
    <source>
        <dbReference type="Proteomes" id="UP000001551"/>
    </source>
</evidence>
<dbReference type="InterPro" id="IPR016162">
    <property type="entry name" value="Ald_DH_N"/>
</dbReference>
<dbReference type="AlphaFoldDB" id="E6U9T2"/>
<dbReference type="RefSeq" id="WP_013484570.1">
    <property type="nucleotide sequence ID" value="NC_014828.1"/>
</dbReference>
<evidence type="ECO:0000256" key="3">
    <source>
        <dbReference type="ARBA" id="ARBA00023027"/>
    </source>
</evidence>
<dbReference type="InterPro" id="IPR016163">
    <property type="entry name" value="Ald_DH_C"/>
</dbReference>
<proteinExistence type="inferred from homology"/>
<sequence>MKISAIINGNEDYNGDFIKLYSYTGKEIAELMHIDENVLKWMLKPDLKTTNLYRHFSVKKVIDIFKTASKLFQKGKIKMGGEVIDQNEYATLVSLSTGMPFSVIINSIDQLSDLMENIEDALRPQIPNGDIEALERGYYYIQNKTIAWVPRANNLFVMTPSNHPNVNNLWLLAVALGYPVVLRPSDDDPFTPYRLIQCLIEAGFPKCNFTFIPSQHSGIDTLIDSTDLSMLFGDSKIKEKYIENSIKVFGPGRSAVIVDEEYYHKHKNKVINTILTSMCESSGRGCINASTVFFIGNGAELSELLAKSISEVGLFDPLNREATIGAIKSHVIAESYNNYVEKMIQNGYIDITEKYRDFSRMTTLNGVTYILPTILYQTESNMRNKNDIGAELPFPFVTFIDNCNGEYFEVPFESLSLSLLSNDNDLLNRFLFSCSNKKLFKGLPTNHMDFSNPHEEYLSRFLYMEKAFVIDQTAIENPTT</sequence>
<gene>
    <name evidence="5" type="ordered locus">Ethha_0625</name>
</gene>
<evidence type="ECO:0000313" key="5">
    <source>
        <dbReference type="EMBL" id="ADU26198.1"/>
    </source>
</evidence>
<dbReference type="EMBL" id="CP002400">
    <property type="protein sequence ID" value="ADU26198.1"/>
    <property type="molecule type" value="Genomic_DNA"/>
</dbReference>
<dbReference type="HOGENOM" id="CLU_046407_0_0_9"/>
<keyword evidence="6" id="KW-1185">Reference proteome</keyword>
<dbReference type="GO" id="GO:0016620">
    <property type="term" value="F:oxidoreductase activity, acting on the aldehyde or oxo group of donors, NAD or NADP as acceptor"/>
    <property type="evidence" value="ECO:0007669"/>
    <property type="project" value="InterPro"/>
</dbReference>
<comment type="similarity">
    <text evidence="1">Belongs to the aldehyde dehydrogenase family.</text>
</comment>
<protein>
    <recommendedName>
        <fullName evidence="4">Aldehyde dehydrogenase domain-containing protein</fullName>
    </recommendedName>
</protein>
<keyword evidence="2" id="KW-0560">Oxidoreductase</keyword>
<dbReference type="Proteomes" id="UP000001551">
    <property type="component" value="Chromosome"/>
</dbReference>
<dbReference type="InterPro" id="IPR016161">
    <property type="entry name" value="Ald_DH/histidinol_DH"/>
</dbReference>
<dbReference type="Gene3D" id="3.40.309.10">
    <property type="entry name" value="Aldehyde Dehydrogenase, Chain A, domain 2"/>
    <property type="match status" value="1"/>
</dbReference>
<evidence type="ECO:0000256" key="1">
    <source>
        <dbReference type="ARBA" id="ARBA00009986"/>
    </source>
</evidence>
<dbReference type="Pfam" id="PF00171">
    <property type="entry name" value="Aldedh"/>
    <property type="match status" value="1"/>
</dbReference>
<reference evidence="5 6" key="1">
    <citation type="submission" date="2010-12" db="EMBL/GenBank/DDBJ databases">
        <title>Complete sequence of Ethanoligenens harbinense YUAN-3.</title>
        <authorList>
            <person name="Lucas S."/>
            <person name="Copeland A."/>
            <person name="Lapidus A."/>
            <person name="Cheng J.-F."/>
            <person name="Bruce D."/>
            <person name="Goodwin L."/>
            <person name="Pitluck S."/>
            <person name="Chertkov O."/>
            <person name="Misra M."/>
            <person name="Detter J.C."/>
            <person name="Han C."/>
            <person name="Tapia R."/>
            <person name="Land M."/>
            <person name="Hauser L."/>
            <person name="Jeffries C."/>
            <person name="Kyrpides N."/>
            <person name="Ivanova N."/>
            <person name="Mikhailova N."/>
            <person name="Wang A."/>
            <person name="Mouttaki H."/>
            <person name="He Z."/>
            <person name="Zhou J."/>
            <person name="Hemme C.L."/>
            <person name="Woyke T."/>
        </authorList>
    </citation>
    <scope>NUCLEOTIDE SEQUENCE [LARGE SCALE GENOMIC DNA]</scope>
    <source>
        <strain evidence="6">DSM 18485 / JCM 12961 / CGMCC 1.5033 / YUAN-3</strain>
    </source>
</reference>
<dbReference type="PANTHER" id="PTHR43720">
    <property type="entry name" value="2-AMINOMUCONIC SEMIALDEHYDE DEHYDROGENASE"/>
    <property type="match status" value="1"/>
</dbReference>
<dbReference type="eggNOG" id="COG1012">
    <property type="taxonomic scope" value="Bacteria"/>
</dbReference>
<accession>E6U9T2</accession>
<dbReference type="STRING" id="663278.Ethha_0625"/>
<organism evidence="5 6">
    <name type="scientific">Ethanoligenens harbinense (strain DSM 18485 / JCM 12961 / CGMCC 1.5033 / YUAN-3)</name>
    <dbReference type="NCBI Taxonomy" id="663278"/>
    <lineage>
        <taxon>Bacteria</taxon>
        <taxon>Bacillati</taxon>
        <taxon>Bacillota</taxon>
        <taxon>Clostridia</taxon>
        <taxon>Eubacteriales</taxon>
        <taxon>Oscillospiraceae</taxon>
        <taxon>Ethanoligenens</taxon>
    </lineage>
</organism>
<evidence type="ECO:0000256" key="2">
    <source>
        <dbReference type="ARBA" id="ARBA00023002"/>
    </source>
</evidence>
<dbReference type="Gene3D" id="3.40.605.10">
    <property type="entry name" value="Aldehyde Dehydrogenase, Chain A, domain 1"/>
    <property type="match status" value="1"/>
</dbReference>
<dbReference type="InterPro" id="IPR015590">
    <property type="entry name" value="Aldehyde_DH_dom"/>
</dbReference>
<dbReference type="PANTHER" id="PTHR43720:SF2">
    <property type="entry name" value="2-AMINOMUCONIC SEMIALDEHYDE DEHYDROGENASE"/>
    <property type="match status" value="1"/>
</dbReference>